<dbReference type="PANTHER" id="PTHR46169">
    <property type="entry name" value="DNA REPLICATION-RELATED ELEMENT FACTOR, ISOFORM A"/>
    <property type="match status" value="1"/>
</dbReference>
<protein>
    <recommendedName>
        <fullName evidence="3">Transposase</fullName>
    </recommendedName>
</protein>
<dbReference type="InterPro" id="IPR012337">
    <property type="entry name" value="RNaseH-like_sf"/>
</dbReference>
<dbReference type="OrthoDB" id="6483181at2759"/>
<organism evidence="1 2">
    <name type="scientific">Haemaphysalis longicornis</name>
    <name type="common">Bush tick</name>
    <dbReference type="NCBI Taxonomy" id="44386"/>
    <lineage>
        <taxon>Eukaryota</taxon>
        <taxon>Metazoa</taxon>
        <taxon>Ecdysozoa</taxon>
        <taxon>Arthropoda</taxon>
        <taxon>Chelicerata</taxon>
        <taxon>Arachnida</taxon>
        <taxon>Acari</taxon>
        <taxon>Parasitiformes</taxon>
        <taxon>Ixodida</taxon>
        <taxon>Ixodoidea</taxon>
        <taxon>Ixodidae</taxon>
        <taxon>Haemaphysalinae</taxon>
        <taxon>Haemaphysalis</taxon>
    </lineage>
</organism>
<evidence type="ECO:0000313" key="1">
    <source>
        <dbReference type="EMBL" id="KAH9368200.1"/>
    </source>
</evidence>
<keyword evidence="2" id="KW-1185">Reference proteome</keyword>
<dbReference type="PANTHER" id="PTHR46169:SF15">
    <property type="entry name" value="INNER CENTROMERE PROTEIN A-LIKE ISOFORM X1-RELATED"/>
    <property type="match status" value="1"/>
</dbReference>
<dbReference type="EMBL" id="JABSTR010000004">
    <property type="protein sequence ID" value="KAH9368200.1"/>
    <property type="molecule type" value="Genomic_DNA"/>
</dbReference>
<comment type="caution">
    <text evidence="1">The sequence shown here is derived from an EMBL/GenBank/DDBJ whole genome shotgun (WGS) entry which is preliminary data.</text>
</comment>
<dbReference type="GO" id="GO:0006357">
    <property type="term" value="P:regulation of transcription by RNA polymerase II"/>
    <property type="evidence" value="ECO:0007669"/>
    <property type="project" value="TreeGrafter"/>
</dbReference>
<dbReference type="OMA" id="WNSQYLM"/>
<evidence type="ECO:0008006" key="3">
    <source>
        <dbReference type="Google" id="ProtNLM"/>
    </source>
</evidence>
<dbReference type="AlphaFoldDB" id="A0A9J6G0P8"/>
<dbReference type="InterPro" id="IPR052717">
    <property type="entry name" value="Vacuolar_transposase_reg"/>
</dbReference>
<accession>A0A9J6G0P8</accession>
<dbReference type="VEuPathDB" id="VectorBase:HLOH_053713"/>
<gene>
    <name evidence="1" type="ORF">HPB48_010619</name>
</gene>
<sequence length="295" mass="33660">MKRFTLNIRHMAASHSTGNIAELLDDMCDEWEIPDDCQKYIVTDNGHNICAAIRRLPWTERACFAHTLQLAINDAISCTPSIDRLCKKARHIVGHYKHSSSAQRRLEEYQKRTGKDPLRLVQDVETRWNSQYLMLSRLLDMKEAVTVELATSNSSIDGLSSQEWKEASEYVKVLKPFYDATVIASAERYPSLSAQVPIIFGMLNCLSNFSGITEFHKELAASIKTRFPLYAEDKEACLAMFLDPRFKSTIFKPNKQNMMWLKDLVLQDLALCPTVDTTDSEARKQEPKQSAQAFL</sequence>
<dbReference type="GO" id="GO:0005634">
    <property type="term" value="C:nucleus"/>
    <property type="evidence" value="ECO:0007669"/>
    <property type="project" value="TreeGrafter"/>
</dbReference>
<proteinExistence type="predicted"/>
<evidence type="ECO:0000313" key="2">
    <source>
        <dbReference type="Proteomes" id="UP000821853"/>
    </source>
</evidence>
<reference evidence="1 2" key="1">
    <citation type="journal article" date="2020" name="Cell">
        <title>Large-Scale Comparative Analyses of Tick Genomes Elucidate Their Genetic Diversity and Vector Capacities.</title>
        <authorList>
            <consortium name="Tick Genome and Microbiome Consortium (TIGMIC)"/>
            <person name="Jia N."/>
            <person name="Wang J."/>
            <person name="Shi W."/>
            <person name="Du L."/>
            <person name="Sun Y."/>
            <person name="Zhan W."/>
            <person name="Jiang J.F."/>
            <person name="Wang Q."/>
            <person name="Zhang B."/>
            <person name="Ji P."/>
            <person name="Bell-Sakyi L."/>
            <person name="Cui X.M."/>
            <person name="Yuan T.T."/>
            <person name="Jiang B.G."/>
            <person name="Yang W.F."/>
            <person name="Lam T.T."/>
            <person name="Chang Q.C."/>
            <person name="Ding S.J."/>
            <person name="Wang X.J."/>
            <person name="Zhu J.G."/>
            <person name="Ruan X.D."/>
            <person name="Zhao L."/>
            <person name="Wei J.T."/>
            <person name="Ye R.Z."/>
            <person name="Que T.C."/>
            <person name="Du C.H."/>
            <person name="Zhou Y.H."/>
            <person name="Cheng J.X."/>
            <person name="Dai P.F."/>
            <person name="Guo W.B."/>
            <person name="Han X.H."/>
            <person name="Huang E.J."/>
            <person name="Li L.F."/>
            <person name="Wei W."/>
            <person name="Gao Y.C."/>
            <person name="Liu J.Z."/>
            <person name="Shao H.Z."/>
            <person name="Wang X."/>
            <person name="Wang C.C."/>
            <person name="Yang T.C."/>
            <person name="Huo Q.B."/>
            <person name="Li W."/>
            <person name="Chen H.Y."/>
            <person name="Chen S.E."/>
            <person name="Zhou L.G."/>
            <person name="Ni X.B."/>
            <person name="Tian J.H."/>
            <person name="Sheng Y."/>
            <person name="Liu T."/>
            <person name="Pan Y.S."/>
            <person name="Xia L.Y."/>
            <person name="Li J."/>
            <person name="Zhao F."/>
            <person name="Cao W.C."/>
        </authorList>
    </citation>
    <scope>NUCLEOTIDE SEQUENCE [LARGE SCALE GENOMIC DNA]</scope>
    <source>
        <strain evidence="1">HaeL-2018</strain>
    </source>
</reference>
<name>A0A9J6G0P8_HAELO</name>
<dbReference type="SUPFAM" id="SSF53098">
    <property type="entry name" value="Ribonuclease H-like"/>
    <property type="match status" value="1"/>
</dbReference>
<dbReference type="Proteomes" id="UP000821853">
    <property type="component" value="Chromosome 2"/>
</dbReference>